<sequence>MALAIAPLLFLGACASAPEWADPTGWLDDSEPVPENQTVVVPEGQEESFPNLASVPDEAPEASSKEERERLTKELTADRDSANYSTEPLRSSIRRTASAGPAVAGATEQIAVIYFDSASADLDSEDLEVLRQVFLIHQAEGGVLKVQGHASGKTGAVSAPDRERINLEMSARRADSVAQALRNFGVSPAAILVEALSDSKPVYEESTANGEAWNRRAEIFLELQSSKR</sequence>
<keyword evidence="6" id="KW-1185">Reference proteome</keyword>
<dbReference type="EMBL" id="JACHXA010000005">
    <property type="protein sequence ID" value="MBB3065764.1"/>
    <property type="molecule type" value="Genomic_DNA"/>
</dbReference>
<dbReference type="PANTHER" id="PTHR30329">
    <property type="entry name" value="STATOR ELEMENT OF FLAGELLAR MOTOR COMPLEX"/>
    <property type="match status" value="1"/>
</dbReference>
<organism evidence="5 6">
    <name type="scientific">Limibacillus halophilus</name>
    <dbReference type="NCBI Taxonomy" id="1579333"/>
    <lineage>
        <taxon>Bacteria</taxon>
        <taxon>Pseudomonadati</taxon>
        <taxon>Pseudomonadota</taxon>
        <taxon>Alphaproteobacteria</taxon>
        <taxon>Rhodospirillales</taxon>
        <taxon>Rhodovibrionaceae</taxon>
        <taxon>Limibacillus</taxon>
    </lineage>
</organism>
<feature type="chain" id="PRO_5032515828" evidence="3">
    <location>
        <begin position="22"/>
        <end position="228"/>
    </location>
</feature>
<dbReference type="InterPro" id="IPR006665">
    <property type="entry name" value="OmpA-like"/>
</dbReference>
<feature type="region of interest" description="Disordered" evidence="2">
    <location>
        <begin position="21"/>
        <end position="93"/>
    </location>
</feature>
<keyword evidence="3" id="KW-0732">Signal</keyword>
<evidence type="ECO:0000256" key="2">
    <source>
        <dbReference type="SAM" id="MobiDB-lite"/>
    </source>
</evidence>
<dbReference type="InterPro" id="IPR036737">
    <property type="entry name" value="OmpA-like_sf"/>
</dbReference>
<keyword evidence="1" id="KW-0472">Membrane</keyword>
<evidence type="ECO:0000256" key="3">
    <source>
        <dbReference type="SAM" id="SignalP"/>
    </source>
</evidence>
<proteinExistence type="predicted"/>
<dbReference type="Gene3D" id="3.30.1330.60">
    <property type="entry name" value="OmpA-like domain"/>
    <property type="match status" value="1"/>
</dbReference>
<evidence type="ECO:0000313" key="6">
    <source>
        <dbReference type="Proteomes" id="UP000581135"/>
    </source>
</evidence>
<protein>
    <submittedName>
        <fullName evidence="5">Outer membrane protein OmpA-like peptidoglycan-associated protein</fullName>
    </submittedName>
</protein>
<dbReference type="Pfam" id="PF00691">
    <property type="entry name" value="OmpA"/>
    <property type="match status" value="1"/>
</dbReference>
<feature type="compositionally biased region" description="Basic and acidic residues" evidence="2">
    <location>
        <begin position="63"/>
        <end position="81"/>
    </location>
</feature>
<dbReference type="InterPro" id="IPR050330">
    <property type="entry name" value="Bact_OuterMem_StrucFunc"/>
</dbReference>
<name>A0A839SVN9_9PROT</name>
<dbReference type="Proteomes" id="UP000581135">
    <property type="component" value="Unassembled WGS sequence"/>
</dbReference>
<dbReference type="AlphaFoldDB" id="A0A839SVN9"/>
<evidence type="ECO:0000313" key="5">
    <source>
        <dbReference type="EMBL" id="MBB3065764.1"/>
    </source>
</evidence>
<reference evidence="5 6" key="1">
    <citation type="submission" date="2020-08" db="EMBL/GenBank/DDBJ databases">
        <title>Genomic Encyclopedia of Type Strains, Phase III (KMG-III): the genomes of soil and plant-associated and newly described type strains.</title>
        <authorList>
            <person name="Whitman W."/>
        </authorList>
    </citation>
    <scope>NUCLEOTIDE SEQUENCE [LARGE SCALE GENOMIC DNA]</scope>
    <source>
        <strain evidence="5 6">CECT 8803</strain>
    </source>
</reference>
<feature type="signal peptide" evidence="3">
    <location>
        <begin position="1"/>
        <end position="21"/>
    </location>
</feature>
<dbReference type="SUPFAM" id="SSF103088">
    <property type="entry name" value="OmpA-like"/>
    <property type="match status" value="1"/>
</dbReference>
<feature type="domain" description="OmpA-like" evidence="4">
    <location>
        <begin position="102"/>
        <end position="225"/>
    </location>
</feature>
<dbReference type="GO" id="GO:0016020">
    <property type="term" value="C:membrane"/>
    <property type="evidence" value="ECO:0007669"/>
    <property type="project" value="UniProtKB-UniRule"/>
</dbReference>
<dbReference type="RefSeq" id="WP_183416589.1">
    <property type="nucleotide sequence ID" value="NZ_JACHXA010000005.1"/>
</dbReference>
<evidence type="ECO:0000259" key="4">
    <source>
        <dbReference type="PROSITE" id="PS51123"/>
    </source>
</evidence>
<evidence type="ECO:0000256" key="1">
    <source>
        <dbReference type="PROSITE-ProRule" id="PRU00473"/>
    </source>
</evidence>
<dbReference type="PANTHER" id="PTHR30329:SF21">
    <property type="entry name" value="LIPOPROTEIN YIAD-RELATED"/>
    <property type="match status" value="1"/>
</dbReference>
<accession>A0A839SVN9</accession>
<comment type="caution">
    <text evidence="5">The sequence shown here is derived from an EMBL/GenBank/DDBJ whole genome shotgun (WGS) entry which is preliminary data.</text>
</comment>
<dbReference type="PROSITE" id="PS51123">
    <property type="entry name" value="OMPA_2"/>
    <property type="match status" value="1"/>
</dbReference>
<gene>
    <name evidence="5" type="ORF">FHR98_002060</name>
</gene>